<keyword evidence="3" id="KW-1185">Reference proteome</keyword>
<feature type="compositionally biased region" description="Low complexity" evidence="1">
    <location>
        <begin position="59"/>
        <end position="71"/>
    </location>
</feature>
<dbReference type="EMBL" id="KV745058">
    <property type="protein sequence ID" value="OCK78458.1"/>
    <property type="molecule type" value="Genomic_DNA"/>
</dbReference>
<dbReference type="AlphaFoldDB" id="A0A8E2E6Z4"/>
<evidence type="ECO:0000313" key="3">
    <source>
        <dbReference type="Proteomes" id="UP000250266"/>
    </source>
</evidence>
<proteinExistence type="predicted"/>
<dbReference type="Proteomes" id="UP000250266">
    <property type="component" value="Unassembled WGS sequence"/>
</dbReference>
<evidence type="ECO:0000313" key="2">
    <source>
        <dbReference type="EMBL" id="OCK78458.1"/>
    </source>
</evidence>
<dbReference type="OrthoDB" id="3902130at2759"/>
<feature type="region of interest" description="Disordered" evidence="1">
    <location>
        <begin position="1"/>
        <end position="71"/>
    </location>
</feature>
<reference evidence="2 3" key="1">
    <citation type="journal article" date="2016" name="Nat. Commun.">
        <title>Ectomycorrhizal ecology is imprinted in the genome of the dominant symbiotic fungus Cenococcum geophilum.</title>
        <authorList>
            <consortium name="DOE Joint Genome Institute"/>
            <person name="Peter M."/>
            <person name="Kohler A."/>
            <person name="Ohm R.A."/>
            <person name="Kuo A."/>
            <person name="Krutzmann J."/>
            <person name="Morin E."/>
            <person name="Arend M."/>
            <person name="Barry K.W."/>
            <person name="Binder M."/>
            <person name="Choi C."/>
            <person name="Clum A."/>
            <person name="Copeland A."/>
            <person name="Grisel N."/>
            <person name="Haridas S."/>
            <person name="Kipfer T."/>
            <person name="LaButti K."/>
            <person name="Lindquist E."/>
            <person name="Lipzen A."/>
            <person name="Maire R."/>
            <person name="Meier B."/>
            <person name="Mihaltcheva S."/>
            <person name="Molinier V."/>
            <person name="Murat C."/>
            <person name="Poggeler S."/>
            <person name="Quandt C.A."/>
            <person name="Sperisen C."/>
            <person name="Tritt A."/>
            <person name="Tisserant E."/>
            <person name="Crous P.W."/>
            <person name="Henrissat B."/>
            <person name="Nehls U."/>
            <person name="Egli S."/>
            <person name="Spatafora J.W."/>
            <person name="Grigoriev I.V."/>
            <person name="Martin F.M."/>
        </authorList>
    </citation>
    <scope>NUCLEOTIDE SEQUENCE [LARGE SCALE GENOMIC DNA]</scope>
    <source>
        <strain evidence="2 3">CBS 459.81</strain>
    </source>
</reference>
<feature type="compositionally biased region" description="Polar residues" evidence="1">
    <location>
        <begin position="33"/>
        <end position="49"/>
    </location>
</feature>
<gene>
    <name evidence="2" type="ORF">K432DRAFT_394765</name>
</gene>
<feature type="compositionally biased region" description="Basic residues" evidence="1">
    <location>
        <begin position="131"/>
        <end position="146"/>
    </location>
</feature>
<accession>A0A8E2E6Z4</accession>
<feature type="compositionally biased region" description="Polar residues" evidence="1">
    <location>
        <begin position="11"/>
        <end position="26"/>
    </location>
</feature>
<feature type="region of interest" description="Disordered" evidence="1">
    <location>
        <begin position="128"/>
        <end position="155"/>
    </location>
</feature>
<protein>
    <submittedName>
        <fullName evidence="2">Uncharacterized protein</fullName>
    </submittedName>
</protein>
<sequence>MSQDSAKSDESQTSATHACIPETSSCPIDIRPHQSSTKVQPWSGQTSAFGSAPPKRFSASRSSTFSSPSNLSISVGKSFTTWDDPTRCAFISDTDLCSSDEDGLENAPLEPKPQLPVMPLLKIEKGDLSRQAHRIKQRRVAKKTLPKIKESSEEK</sequence>
<feature type="compositionally biased region" description="Basic and acidic residues" evidence="1">
    <location>
        <begin position="1"/>
        <end position="10"/>
    </location>
</feature>
<organism evidence="2 3">
    <name type="scientific">Lepidopterella palustris CBS 459.81</name>
    <dbReference type="NCBI Taxonomy" id="1314670"/>
    <lineage>
        <taxon>Eukaryota</taxon>
        <taxon>Fungi</taxon>
        <taxon>Dikarya</taxon>
        <taxon>Ascomycota</taxon>
        <taxon>Pezizomycotina</taxon>
        <taxon>Dothideomycetes</taxon>
        <taxon>Pleosporomycetidae</taxon>
        <taxon>Mytilinidiales</taxon>
        <taxon>Argynnaceae</taxon>
        <taxon>Lepidopterella</taxon>
    </lineage>
</organism>
<name>A0A8E2E6Z4_9PEZI</name>
<evidence type="ECO:0000256" key="1">
    <source>
        <dbReference type="SAM" id="MobiDB-lite"/>
    </source>
</evidence>